<comment type="caution">
    <text evidence="1">The sequence shown here is derived from an EMBL/GenBank/DDBJ whole genome shotgun (WGS) entry which is preliminary data.</text>
</comment>
<proteinExistence type="predicted"/>
<dbReference type="Gene3D" id="3.40.710.10">
    <property type="entry name" value="DD-peptidase/beta-lactamase superfamily"/>
    <property type="match status" value="1"/>
</dbReference>
<gene>
    <name evidence="1" type="ORF">BJ878DRAFT_551138</name>
</gene>
<accession>A0A9P8CEJ5</accession>
<name>A0A9P8CEJ5_9HELO</name>
<dbReference type="AlphaFoldDB" id="A0A9P8CEJ5"/>
<evidence type="ECO:0000313" key="2">
    <source>
        <dbReference type="Proteomes" id="UP000887226"/>
    </source>
</evidence>
<dbReference type="OrthoDB" id="5946976at2759"/>
<protein>
    <submittedName>
        <fullName evidence="1">Uncharacterized protein</fullName>
    </submittedName>
</protein>
<dbReference type="EMBL" id="MU253926">
    <property type="protein sequence ID" value="KAG9244139.1"/>
    <property type="molecule type" value="Genomic_DNA"/>
</dbReference>
<sequence>MTGSRAANAEDDAFLLITALPNHSNSSPTRAAGSPAPESIILEDDTETIAATDIFPALSNAPNSDDSISGALNTDDGDTEWAREFQAAAAAAAAPYSTHSRALSAGEEMKDSRTYLASYDDCLTPSLLSIYVNSSRTLEAPIPIPGTLADATNFTLLGLITEAITSSPAHIQIRKHIIQPLNLTLTYMGGFEANPHSETNLIPGRYHWQIPTFKSTAEIFLTFTSPLTRPNLIKASPSNLLAEWTAAGYLSSSADLTTLPLAIRDQNPRFIPSKS</sequence>
<dbReference type="SUPFAM" id="SSF56601">
    <property type="entry name" value="beta-lactamase/transpeptidase-like"/>
    <property type="match status" value="1"/>
</dbReference>
<dbReference type="InterPro" id="IPR012338">
    <property type="entry name" value="Beta-lactam/transpept-like"/>
</dbReference>
<evidence type="ECO:0000313" key="1">
    <source>
        <dbReference type="EMBL" id="KAG9244139.1"/>
    </source>
</evidence>
<organism evidence="1 2">
    <name type="scientific">Calycina marina</name>
    <dbReference type="NCBI Taxonomy" id="1763456"/>
    <lineage>
        <taxon>Eukaryota</taxon>
        <taxon>Fungi</taxon>
        <taxon>Dikarya</taxon>
        <taxon>Ascomycota</taxon>
        <taxon>Pezizomycotina</taxon>
        <taxon>Leotiomycetes</taxon>
        <taxon>Helotiales</taxon>
        <taxon>Pezizellaceae</taxon>
        <taxon>Calycina</taxon>
    </lineage>
</organism>
<dbReference type="Proteomes" id="UP000887226">
    <property type="component" value="Unassembled WGS sequence"/>
</dbReference>
<keyword evidence="2" id="KW-1185">Reference proteome</keyword>
<reference evidence="1" key="1">
    <citation type="journal article" date="2021" name="IMA Fungus">
        <title>Genomic characterization of three marine fungi, including Emericellopsis atlantica sp. nov. with signatures of a generalist lifestyle and marine biomass degradation.</title>
        <authorList>
            <person name="Hagestad O.C."/>
            <person name="Hou L."/>
            <person name="Andersen J.H."/>
            <person name="Hansen E.H."/>
            <person name="Altermark B."/>
            <person name="Li C."/>
            <person name="Kuhnert E."/>
            <person name="Cox R.J."/>
            <person name="Crous P.W."/>
            <person name="Spatafora J.W."/>
            <person name="Lail K."/>
            <person name="Amirebrahimi M."/>
            <person name="Lipzen A."/>
            <person name="Pangilinan J."/>
            <person name="Andreopoulos W."/>
            <person name="Hayes R.D."/>
            <person name="Ng V."/>
            <person name="Grigoriev I.V."/>
            <person name="Jackson S.A."/>
            <person name="Sutton T.D.S."/>
            <person name="Dobson A.D.W."/>
            <person name="Rama T."/>
        </authorList>
    </citation>
    <scope>NUCLEOTIDE SEQUENCE</scope>
    <source>
        <strain evidence="1">TRa3180A</strain>
    </source>
</reference>